<dbReference type="Gene3D" id="1.20.90.10">
    <property type="entry name" value="Phospholipase A2 domain"/>
    <property type="match status" value="1"/>
</dbReference>
<proteinExistence type="predicted"/>
<name>A0A6J6AI58_9ZZZZ</name>
<dbReference type="InterPro" id="IPR036444">
    <property type="entry name" value="PLipase_A2_dom_sf"/>
</dbReference>
<dbReference type="InterPro" id="IPR015141">
    <property type="entry name" value="PLipase_A2_prok/fun"/>
</dbReference>
<dbReference type="SUPFAM" id="SSF48619">
    <property type="entry name" value="Phospholipase A2, PLA2"/>
    <property type="match status" value="1"/>
</dbReference>
<gene>
    <name evidence="1" type="ORF">UFOPK4179_01358</name>
</gene>
<organism evidence="1">
    <name type="scientific">freshwater metagenome</name>
    <dbReference type="NCBI Taxonomy" id="449393"/>
    <lineage>
        <taxon>unclassified sequences</taxon>
        <taxon>metagenomes</taxon>
        <taxon>ecological metagenomes</taxon>
    </lineage>
</organism>
<evidence type="ECO:0000313" key="1">
    <source>
        <dbReference type="EMBL" id="CAB4368555.1"/>
    </source>
</evidence>
<sequence length="144" mass="16214">MSFMCSLVVAAGLSVTPLPLPSAQSVAENLLFHTSLPAFVATASSPIRDARLDWGTDGCSAPIIQSTGRSFDFYAACWRHDFGYRNMSQLKNGRVWSETLRLRIDQRFRKDMRASCASKVRVTRIQCLTWAETFFRTVRRFGAP</sequence>
<dbReference type="GO" id="GO:0006644">
    <property type="term" value="P:phospholipid metabolic process"/>
    <property type="evidence" value="ECO:0007669"/>
    <property type="project" value="InterPro"/>
</dbReference>
<protein>
    <submittedName>
        <fullName evidence="1">Unannotated protein</fullName>
    </submittedName>
</protein>
<reference evidence="1" key="1">
    <citation type="submission" date="2020-05" db="EMBL/GenBank/DDBJ databases">
        <authorList>
            <person name="Chiriac C."/>
            <person name="Salcher M."/>
            <person name="Ghai R."/>
            <person name="Kavagutti S V."/>
        </authorList>
    </citation>
    <scope>NUCLEOTIDE SEQUENCE</scope>
</reference>
<accession>A0A6J6AI58</accession>
<dbReference type="EMBL" id="CAETWZ010000189">
    <property type="protein sequence ID" value="CAB4368555.1"/>
    <property type="molecule type" value="Genomic_DNA"/>
</dbReference>
<dbReference type="Pfam" id="PF09056">
    <property type="entry name" value="Phospholip_A2_3"/>
    <property type="match status" value="1"/>
</dbReference>
<dbReference type="GO" id="GO:0004623">
    <property type="term" value="F:phospholipase A2 activity"/>
    <property type="evidence" value="ECO:0007669"/>
    <property type="project" value="InterPro"/>
</dbReference>
<dbReference type="GO" id="GO:0050482">
    <property type="term" value="P:arachidonate secretion"/>
    <property type="evidence" value="ECO:0007669"/>
    <property type="project" value="InterPro"/>
</dbReference>
<dbReference type="AlphaFoldDB" id="A0A6J6AI58"/>